<accession>A0A3S5BLP6</accession>
<sequence>MLERLLFRMKIPDEETHRLMAPEDDGRFRLPCRRLARLTHSKRYPLISDENEVSLYSTYDQHCPSWDLFLKKSEVTCQFDKLMAPLTDDAGETFRNEPSQRSDAGNYEYYNRGHGARYVPQGCAETPTKV</sequence>
<evidence type="ECO:0000313" key="1">
    <source>
        <dbReference type="EMBL" id="VEL08312.1"/>
    </source>
</evidence>
<evidence type="ECO:0000313" key="2">
    <source>
        <dbReference type="Proteomes" id="UP000784294"/>
    </source>
</evidence>
<protein>
    <submittedName>
        <fullName evidence="1">Uncharacterized protein</fullName>
    </submittedName>
</protein>
<name>A0A3S5BLP6_9PLAT</name>
<comment type="caution">
    <text evidence="1">The sequence shown here is derived from an EMBL/GenBank/DDBJ whole genome shotgun (WGS) entry which is preliminary data.</text>
</comment>
<gene>
    <name evidence="1" type="ORF">PXEA_LOCUS1752</name>
</gene>
<dbReference type="Proteomes" id="UP000784294">
    <property type="component" value="Unassembled WGS sequence"/>
</dbReference>
<proteinExistence type="predicted"/>
<dbReference type="AlphaFoldDB" id="A0A3S5BLP6"/>
<reference evidence="1" key="1">
    <citation type="submission" date="2018-11" db="EMBL/GenBank/DDBJ databases">
        <authorList>
            <consortium name="Pathogen Informatics"/>
        </authorList>
    </citation>
    <scope>NUCLEOTIDE SEQUENCE</scope>
</reference>
<dbReference type="EMBL" id="CAAALY010003637">
    <property type="protein sequence ID" value="VEL08312.1"/>
    <property type="molecule type" value="Genomic_DNA"/>
</dbReference>
<organism evidence="1 2">
    <name type="scientific">Protopolystoma xenopodis</name>
    <dbReference type="NCBI Taxonomy" id="117903"/>
    <lineage>
        <taxon>Eukaryota</taxon>
        <taxon>Metazoa</taxon>
        <taxon>Spiralia</taxon>
        <taxon>Lophotrochozoa</taxon>
        <taxon>Platyhelminthes</taxon>
        <taxon>Monogenea</taxon>
        <taxon>Polyopisthocotylea</taxon>
        <taxon>Polystomatidea</taxon>
        <taxon>Polystomatidae</taxon>
        <taxon>Protopolystoma</taxon>
    </lineage>
</organism>
<keyword evidence="2" id="KW-1185">Reference proteome</keyword>